<dbReference type="EC" id="2.4.1.186" evidence="10"/>
<dbReference type="EMBL" id="KV425913">
    <property type="protein sequence ID" value="KZV99006.1"/>
    <property type="molecule type" value="Genomic_DNA"/>
</dbReference>
<dbReference type="GO" id="GO:0005737">
    <property type="term" value="C:cytoplasm"/>
    <property type="evidence" value="ECO:0007669"/>
    <property type="project" value="UniProtKB-SubCell"/>
</dbReference>
<dbReference type="AlphaFoldDB" id="A0A165MAV2"/>
<comment type="cofactor">
    <cofactor evidence="1">
        <name>Mn(2+)</name>
        <dbReference type="ChEBI" id="CHEBI:29035"/>
    </cofactor>
</comment>
<evidence type="ECO:0000256" key="8">
    <source>
        <dbReference type="ARBA" id="ARBA00023211"/>
    </source>
</evidence>
<keyword evidence="7" id="KW-0325">Glycoprotein</keyword>
<reference evidence="15 16" key="1">
    <citation type="journal article" date="2016" name="Mol. Biol. Evol.">
        <title>Comparative Genomics of Early-Diverging Mushroom-Forming Fungi Provides Insights into the Origins of Lignocellulose Decay Capabilities.</title>
        <authorList>
            <person name="Nagy L.G."/>
            <person name="Riley R."/>
            <person name="Tritt A."/>
            <person name="Adam C."/>
            <person name="Daum C."/>
            <person name="Floudas D."/>
            <person name="Sun H."/>
            <person name="Yadav J.S."/>
            <person name="Pangilinan J."/>
            <person name="Larsson K.H."/>
            <person name="Matsuura K."/>
            <person name="Barry K."/>
            <person name="Labutti K."/>
            <person name="Kuo R."/>
            <person name="Ohm R.A."/>
            <person name="Bhattacharya S.S."/>
            <person name="Shirouzu T."/>
            <person name="Yoshinaga Y."/>
            <person name="Martin F.M."/>
            <person name="Grigoriev I.V."/>
            <person name="Hibbett D.S."/>
        </authorList>
    </citation>
    <scope>NUCLEOTIDE SEQUENCE [LARGE SCALE GENOMIC DNA]</scope>
    <source>
        <strain evidence="15 16">HHB12029</strain>
    </source>
</reference>
<organism evidence="15 16">
    <name type="scientific">Exidia glandulosa HHB12029</name>
    <dbReference type="NCBI Taxonomy" id="1314781"/>
    <lineage>
        <taxon>Eukaryota</taxon>
        <taxon>Fungi</taxon>
        <taxon>Dikarya</taxon>
        <taxon>Basidiomycota</taxon>
        <taxon>Agaricomycotina</taxon>
        <taxon>Agaricomycetes</taxon>
        <taxon>Auriculariales</taxon>
        <taxon>Exidiaceae</taxon>
        <taxon>Exidia</taxon>
    </lineage>
</organism>
<dbReference type="InterPro" id="IPR050587">
    <property type="entry name" value="GNT1/Glycosyltrans_8"/>
</dbReference>
<evidence type="ECO:0000256" key="11">
    <source>
        <dbReference type="ARBA" id="ARBA00050886"/>
    </source>
</evidence>
<dbReference type="InParanoid" id="A0A165MAV2"/>
<dbReference type="FunFam" id="3.90.550.10:FF:000092">
    <property type="entry name" value="Glycogenin 2"/>
    <property type="match status" value="1"/>
</dbReference>
<comment type="catalytic activity">
    <reaction evidence="12">
        <text>L-tyrosyl-[glycogenin] + UDP-alpha-D-glucose = alpha-D-glucosyl-L-tyrosyl-[glycogenin] + UDP + H(+)</text>
        <dbReference type="Rhea" id="RHEA:23360"/>
        <dbReference type="Rhea" id="RHEA-COMP:14604"/>
        <dbReference type="Rhea" id="RHEA-COMP:14605"/>
        <dbReference type="ChEBI" id="CHEBI:15378"/>
        <dbReference type="ChEBI" id="CHEBI:46858"/>
        <dbReference type="ChEBI" id="CHEBI:58223"/>
        <dbReference type="ChEBI" id="CHEBI:58885"/>
        <dbReference type="ChEBI" id="CHEBI:140573"/>
        <dbReference type="EC" id="2.4.1.186"/>
    </reaction>
</comment>
<feature type="region of interest" description="Disordered" evidence="14">
    <location>
        <begin position="633"/>
        <end position="927"/>
    </location>
</feature>
<dbReference type="PANTHER" id="PTHR11183">
    <property type="entry name" value="GLYCOGENIN SUBFAMILY MEMBER"/>
    <property type="match status" value="1"/>
</dbReference>
<dbReference type="GO" id="GO:0046872">
    <property type="term" value="F:metal ion binding"/>
    <property type="evidence" value="ECO:0007669"/>
    <property type="project" value="UniProtKB-KW"/>
</dbReference>
<feature type="compositionally biased region" description="Pro residues" evidence="14">
    <location>
        <begin position="567"/>
        <end position="585"/>
    </location>
</feature>
<dbReference type="Gene3D" id="3.90.550.10">
    <property type="entry name" value="Spore Coat Polysaccharide Biosynthesis Protein SpsA, Chain A"/>
    <property type="match status" value="1"/>
</dbReference>
<feature type="compositionally biased region" description="Pro residues" evidence="14">
    <location>
        <begin position="462"/>
        <end position="473"/>
    </location>
</feature>
<evidence type="ECO:0000256" key="10">
    <source>
        <dbReference type="ARBA" id="ARBA00038934"/>
    </source>
</evidence>
<sequence length="969" mass="105344">MAYAFVTLVTSDAYLPGALVVASALRDVHPSPPEPPEVAFQTVCLVTPETVDVKTIKLLRRAFDHVVGVEVISVGRTIGLDLLGRPDLETVLTKLHAFRLTQYDKIIFLDADVLPLRPLSHLFSLPHQFAAVPDVGWPDIFNSGVMVFSPGEDKFDQIMGVVNSKGSWDGGDQGVLNEWRGDDWHRLSFTYNTTPTAAYTYAPAYERFGSKISAIHFIGPNKPWASIPYRAPSSQQESHPSTSAPQSYAYSHLVDRWFNVYDKHFRPVDVADPQEHEVQKYISAWNESTDSLAAPEVLSLDALRRLAIEGVSASGIVGHAPAAAGEGEYHAMPLQGRVDLMRPQPPEEHSATVSIPDVVVQEATPHEHPHLQHLSTGLLASDYRDHTLPTPQPHEVPPAPLQRTYSLPPTSPAPSGHEHHQAPPQGHDLWSASESHGSGHHHQPSSPPRPSSPPKISWNPAVEPPPRTPPPASHLPVESYFPNAWDIPQSPPHHHRSAEEQRVHRDQQFFQAPPASQIPSQLLHQGHYSSVVADVAHPQPNRARVATVFPWEEQQRHAPARYFPRTDTPPPGLPYIDPTPAPVDPSPSTASRTFTSPPSSPPSHRSTHGMPLSMQYSNAWDTVPAIQKYANRLMRPPAPPPAPVVSDLAGSAGRHRRRRSEGYPVWDDVEESSRDGDVESDDEFSDSRSTLGELESTDSGNRSEMGSQTITSPTTSIAPSSLHARPGASTVPRSRRGSRTSGTSDKKQYKSQSAQTIPKETRDRGVQVTRNRKAQPPRLSPGSVPPVPPEIEQLKVPASEAQMSATPIGPAPGLPPPVSGNINFPGSGALSPRLHDSYAFGSLNYSIPKQTTHGSTSPPKPKVAAGGARSSPSTAPTSNSPPTPGQARPRLQTLPSEDIVLSPVSSGTPTSPIGDGQRALRRPTGRTWDPARGVDVFKKGSEEVLARFLRMDSWDESPPKRQSPPQSAV</sequence>
<evidence type="ECO:0000313" key="16">
    <source>
        <dbReference type="Proteomes" id="UP000077266"/>
    </source>
</evidence>
<evidence type="ECO:0000256" key="1">
    <source>
        <dbReference type="ARBA" id="ARBA00001936"/>
    </source>
</evidence>
<protein>
    <recommendedName>
        <fullName evidence="10">glycogenin glucosyltransferase</fullName>
        <ecNumber evidence="10">2.4.1.186</ecNumber>
    </recommendedName>
</protein>
<evidence type="ECO:0000256" key="3">
    <source>
        <dbReference type="ARBA" id="ARBA00022490"/>
    </source>
</evidence>
<evidence type="ECO:0000256" key="6">
    <source>
        <dbReference type="ARBA" id="ARBA00023056"/>
    </source>
</evidence>
<evidence type="ECO:0000256" key="14">
    <source>
        <dbReference type="SAM" id="MobiDB-lite"/>
    </source>
</evidence>
<evidence type="ECO:0000256" key="7">
    <source>
        <dbReference type="ARBA" id="ARBA00023180"/>
    </source>
</evidence>
<feature type="compositionally biased region" description="Pro residues" evidence="14">
    <location>
        <begin position="809"/>
        <end position="818"/>
    </location>
</feature>
<feature type="compositionally biased region" description="Polar residues" evidence="14">
    <location>
        <begin position="843"/>
        <end position="857"/>
    </location>
</feature>
<feature type="compositionally biased region" description="Polar residues" evidence="14">
    <location>
        <begin position="697"/>
        <end position="708"/>
    </location>
</feature>
<feature type="compositionally biased region" description="Low complexity" evidence="14">
    <location>
        <begin position="586"/>
        <end position="597"/>
    </location>
</feature>
<dbReference type="OrthoDB" id="2014201at2759"/>
<evidence type="ECO:0000256" key="4">
    <source>
        <dbReference type="ARBA" id="ARBA00022679"/>
    </source>
</evidence>
<accession>A0A165MAV2</accession>
<dbReference type="GO" id="GO:0008466">
    <property type="term" value="F:glycogenin glucosyltransferase activity"/>
    <property type="evidence" value="ECO:0007669"/>
    <property type="project" value="UniProtKB-EC"/>
</dbReference>
<evidence type="ECO:0000256" key="9">
    <source>
        <dbReference type="ARBA" id="ARBA00038162"/>
    </source>
</evidence>
<keyword evidence="16" id="KW-1185">Reference proteome</keyword>
<evidence type="ECO:0000313" key="15">
    <source>
        <dbReference type="EMBL" id="KZV99006.1"/>
    </source>
</evidence>
<dbReference type="GO" id="GO:0005978">
    <property type="term" value="P:glycogen biosynthetic process"/>
    <property type="evidence" value="ECO:0007669"/>
    <property type="project" value="UniProtKB-KW"/>
</dbReference>
<dbReference type="Pfam" id="PF01501">
    <property type="entry name" value="Glyco_transf_8"/>
    <property type="match status" value="1"/>
</dbReference>
<dbReference type="Proteomes" id="UP000077266">
    <property type="component" value="Unassembled WGS sequence"/>
</dbReference>
<keyword evidence="6" id="KW-0320">Glycogen biosynthesis</keyword>
<keyword evidence="5" id="KW-0479">Metal-binding</keyword>
<dbReference type="InterPro" id="IPR029044">
    <property type="entry name" value="Nucleotide-diphossugar_trans"/>
</dbReference>
<dbReference type="CDD" id="cd02537">
    <property type="entry name" value="GT8_Glycogenin"/>
    <property type="match status" value="1"/>
</dbReference>
<comment type="subcellular location">
    <subcellularLocation>
        <location evidence="2">Cytoplasm</location>
    </subcellularLocation>
</comment>
<evidence type="ECO:0000256" key="2">
    <source>
        <dbReference type="ARBA" id="ARBA00004496"/>
    </source>
</evidence>
<keyword evidence="8" id="KW-0464">Manganese</keyword>
<feature type="region of interest" description="Disordered" evidence="14">
    <location>
        <begin position="383"/>
        <end position="504"/>
    </location>
</feature>
<dbReference type="SUPFAM" id="SSF53448">
    <property type="entry name" value="Nucleotide-diphospho-sugar transferases"/>
    <property type="match status" value="1"/>
</dbReference>
<comment type="function">
    <text evidence="13">Self-glucosylating initiator of glycogen synthesis. It catalyzes the formation of a short alpha (1,4)-glucosyl chain covalently attached via a glucose 1-O-tyrosyl linkage to internal tyrosine residues and these chains act as primers for the elongation reaction catalyzed by glycogen synthase.</text>
</comment>
<dbReference type="STRING" id="1314781.A0A165MAV2"/>
<gene>
    <name evidence="15" type="ORF">EXIGLDRAFT_763004</name>
</gene>
<name>A0A165MAV2_EXIGL</name>
<keyword evidence="4" id="KW-0808">Transferase</keyword>
<feature type="compositionally biased region" description="Low complexity" evidence="14">
    <location>
        <begin position="709"/>
        <end position="721"/>
    </location>
</feature>
<evidence type="ECO:0000256" key="12">
    <source>
        <dbReference type="ARBA" id="ARBA00052293"/>
    </source>
</evidence>
<comment type="catalytic activity">
    <reaction evidence="11">
        <text>[1,4-alpha-D-glucosyl](n)-L-tyrosyl-[glycogenin] + UDP-alpha-D-glucose = [1,4-alpha-D-glucosyl](n+1)-L-tyrosyl-[glycogenin] + UDP + H(+)</text>
        <dbReference type="Rhea" id="RHEA:56560"/>
        <dbReference type="Rhea" id="RHEA-COMP:14606"/>
        <dbReference type="Rhea" id="RHEA-COMP:14607"/>
        <dbReference type="ChEBI" id="CHEBI:15378"/>
        <dbReference type="ChEBI" id="CHEBI:58223"/>
        <dbReference type="ChEBI" id="CHEBI:58885"/>
        <dbReference type="ChEBI" id="CHEBI:140574"/>
        <dbReference type="EC" id="2.4.1.186"/>
    </reaction>
</comment>
<evidence type="ECO:0000256" key="13">
    <source>
        <dbReference type="ARBA" id="ARBA00057883"/>
    </source>
</evidence>
<proteinExistence type="inferred from homology"/>
<keyword evidence="3" id="KW-0963">Cytoplasm</keyword>
<comment type="similarity">
    <text evidence="9">Belongs to the glycosyltransferase 8 family. Glycogenin subfamily.</text>
</comment>
<feature type="compositionally biased region" description="Pro residues" evidence="14">
    <location>
        <begin position="390"/>
        <end position="400"/>
    </location>
</feature>
<evidence type="ECO:0000256" key="5">
    <source>
        <dbReference type="ARBA" id="ARBA00022723"/>
    </source>
</evidence>
<feature type="region of interest" description="Disordered" evidence="14">
    <location>
        <begin position="561"/>
        <end position="612"/>
    </location>
</feature>
<dbReference type="InterPro" id="IPR002495">
    <property type="entry name" value="Glyco_trans_8"/>
</dbReference>